<dbReference type="InterPro" id="IPR005149">
    <property type="entry name" value="Tscrpt_reg_PadR_N"/>
</dbReference>
<dbReference type="Gene3D" id="1.10.10.10">
    <property type="entry name" value="Winged helix-like DNA-binding domain superfamily/Winged helix DNA-binding domain"/>
    <property type="match status" value="1"/>
</dbReference>
<name>A0A1M5XB99_9BACT</name>
<reference evidence="2 3" key="1">
    <citation type="submission" date="2016-11" db="EMBL/GenBank/DDBJ databases">
        <authorList>
            <person name="Jaros S."/>
            <person name="Januszkiewicz K."/>
            <person name="Wedrychowicz H."/>
        </authorList>
    </citation>
    <scope>NUCLEOTIDE SEQUENCE [LARGE SCALE GENOMIC DNA]</scope>
    <source>
        <strain evidence="2 3">DSM 24574</strain>
    </source>
</reference>
<dbReference type="InterPro" id="IPR036390">
    <property type="entry name" value="WH_DNA-bd_sf"/>
</dbReference>
<organism evidence="2 3">
    <name type="scientific">Chryseolinea serpens</name>
    <dbReference type="NCBI Taxonomy" id="947013"/>
    <lineage>
        <taxon>Bacteria</taxon>
        <taxon>Pseudomonadati</taxon>
        <taxon>Bacteroidota</taxon>
        <taxon>Cytophagia</taxon>
        <taxon>Cytophagales</taxon>
        <taxon>Fulvivirgaceae</taxon>
        <taxon>Chryseolinea</taxon>
    </lineage>
</organism>
<proteinExistence type="predicted"/>
<dbReference type="SUPFAM" id="SSF46785">
    <property type="entry name" value="Winged helix' DNA-binding domain"/>
    <property type="match status" value="1"/>
</dbReference>
<feature type="domain" description="Transcription regulator PadR N-terminal" evidence="1">
    <location>
        <begin position="20"/>
        <end position="89"/>
    </location>
</feature>
<evidence type="ECO:0000259" key="1">
    <source>
        <dbReference type="Pfam" id="PF03551"/>
    </source>
</evidence>
<accession>A0A1M5XB99</accession>
<dbReference type="Proteomes" id="UP000184212">
    <property type="component" value="Unassembled WGS sequence"/>
</dbReference>
<evidence type="ECO:0000313" key="2">
    <source>
        <dbReference type="EMBL" id="SHH97100.1"/>
    </source>
</evidence>
<dbReference type="OrthoDB" id="982587at2"/>
<protein>
    <submittedName>
        <fullName evidence="2">Transcriptional regulator PadR-like family protein</fullName>
    </submittedName>
</protein>
<dbReference type="InterPro" id="IPR036388">
    <property type="entry name" value="WH-like_DNA-bd_sf"/>
</dbReference>
<dbReference type="AlphaFoldDB" id="A0A1M5XB99"/>
<dbReference type="EMBL" id="FQWQ01000006">
    <property type="protein sequence ID" value="SHH97100.1"/>
    <property type="molecule type" value="Genomic_DNA"/>
</dbReference>
<keyword evidence="3" id="KW-1185">Reference proteome</keyword>
<sequence>MGKEYLGEFEELVLTMVGILQEDAYGNAIVSEIKERAGRDVLLSAVHVTLYRLEDKGLIKSKMGGATNARGGRRKRIFTITNAGLAMLRAIKEMRTDLWKLIPQLKIAGR</sequence>
<dbReference type="Pfam" id="PF03551">
    <property type="entry name" value="PadR"/>
    <property type="match status" value="1"/>
</dbReference>
<evidence type="ECO:0000313" key="3">
    <source>
        <dbReference type="Proteomes" id="UP000184212"/>
    </source>
</evidence>
<dbReference type="RefSeq" id="WP_073142638.1">
    <property type="nucleotide sequence ID" value="NZ_FQWQ01000006.1"/>
</dbReference>
<dbReference type="STRING" id="947013.SAMN04488109_6351"/>
<gene>
    <name evidence="2" type="ORF">SAMN04488109_6351</name>
</gene>